<dbReference type="Gene3D" id="1.10.340.70">
    <property type="match status" value="1"/>
</dbReference>
<dbReference type="GO" id="GO:0003964">
    <property type="term" value="F:RNA-directed DNA polymerase activity"/>
    <property type="evidence" value="ECO:0007669"/>
    <property type="project" value="UniProtKB-KW"/>
</dbReference>
<evidence type="ECO:0000256" key="4">
    <source>
        <dbReference type="ARBA" id="ARBA00022695"/>
    </source>
</evidence>
<dbReference type="SUPFAM" id="SSF53098">
    <property type="entry name" value="Ribonuclease H-like"/>
    <property type="match status" value="1"/>
</dbReference>
<dbReference type="InterPro" id="IPR043502">
    <property type="entry name" value="DNA/RNA_pol_sf"/>
</dbReference>
<dbReference type="InterPro" id="IPR050951">
    <property type="entry name" value="Retrovirus_Pol_polyprotein"/>
</dbReference>
<comment type="caution">
    <text evidence="12">The sequence shown here is derived from an EMBL/GenBank/DDBJ whole genome shotgun (WGS) entry which is preliminary data.</text>
</comment>
<dbReference type="InterPro" id="IPR043128">
    <property type="entry name" value="Rev_trsase/Diguanyl_cyclase"/>
</dbReference>
<dbReference type="CDD" id="cd09274">
    <property type="entry name" value="RNase_HI_RT_Ty3"/>
    <property type="match status" value="1"/>
</dbReference>
<keyword evidence="5" id="KW-0540">Nuclease</keyword>
<evidence type="ECO:0000313" key="13">
    <source>
        <dbReference type="Proteomes" id="UP000299102"/>
    </source>
</evidence>
<dbReference type="Gene3D" id="3.10.10.10">
    <property type="entry name" value="HIV Type 1 Reverse Transcriptase, subunit A, domain 1"/>
    <property type="match status" value="1"/>
</dbReference>
<dbReference type="EC" id="2.7.7.49" evidence="1"/>
<dbReference type="InterPro" id="IPR041588">
    <property type="entry name" value="Integrase_H2C2"/>
</dbReference>
<dbReference type="STRING" id="151549.A0A4C1SRB4"/>
<feature type="compositionally biased region" description="Polar residues" evidence="9">
    <location>
        <begin position="684"/>
        <end position="714"/>
    </location>
</feature>
<dbReference type="PANTHER" id="PTHR37984">
    <property type="entry name" value="PROTEIN CBG26694"/>
    <property type="match status" value="1"/>
</dbReference>
<dbReference type="Proteomes" id="UP000299102">
    <property type="component" value="Unassembled WGS sequence"/>
</dbReference>
<dbReference type="PROSITE" id="PS50878">
    <property type="entry name" value="RT_POL"/>
    <property type="match status" value="1"/>
</dbReference>
<accession>A0A4C1SRB4</accession>
<dbReference type="GO" id="GO:0003676">
    <property type="term" value="F:nucleic acid binding"/>
    <property type="evidence" value="ECO:0007669"/>
    <property type="project" value="InterPro"/>
</dbReference>
<dbReference type="OrthoDB" id="427924at2759"/>
<evidence type="ECO:0000256" key="6">
    <source>
        <dbReference type="ARBA" id="ARBA00022759"/>
    </source>
</evidence>
<dbReference type="GO" id="GO:0006508">
    <property type="term" value="P:proteolysis"/>
    <property type="evidence" value="ECO:0007669"/>
    <property type="project" value="UniProtKB-KW"/>
</dbReference>
<feature type="region of interest" description="Disordered" evidence="9">
    <location>
        <begin position="684"/>
        <end position="718"/>
    </location>
</feature>
<proteinExistence type="predicted"/>
<evidence type="ECO:0000256" key="2">
    <source>
        <dbReference type="ARBA" id="ARBA00022670"/>
    </source>
</evidence>
<name>A0A4C1SRB4_EUMVA</name>
<dbReference type="GO" id="GO:0004519">
    <property type="term" value="F:endonuclease activity"/>
    <property type="evidence" value="ECO:0007669"/>
    <property type="project" value="UniProtKB-KW"/>
</dbReference>
<dbReference type="FunFam" id="3.10.10.10:FF:000007">
    <property type="entry name" value="Retrovirus-related Pol polyprotein from transposon 17.6-like Protein"/>
    <property type="match status" value="1"/>
</dbReference>
<dbReference type="EMBL" id="BGZK01003803">
    <property type="protein sequence ID" value="GBP04672.1"/>
    <property type="molecule type" value="Genomic_DNA"/>
</dbReference>
<dbReference type="GO" id="GO:0008233">
    <property type="term" value="F:peptidase activity"/>
    <property type="evidence" value="ECO:0007669"/>
    <property type="project" value="UniProtKB-KW"/>
</dbReference>
<evidence type="ECO:0000256" key="5">
    <source>
        <dbReference type="ARBA" id="ARBA00022722"/>
    </source>
</evidence>
<evidence type="ECO:0000256" key="8">
    <source>
        <dbReference type="ARBA" id="ARBA00022918"/>
    </source>
</evidence>
<gene>
    <name evidence="12" type="primary">pol</name>
    <name evidence="12" type="ORF">EVAR_91094_1</name>
</gene>
<evidence type="ECO:0000256" key="7">
    <source>
        <dbReference type="ARBA" id="ARBA00022801"/>
    </source>
</evidence>
<organism evidence="12 13">
    <name type="scientific">Eumeta variegata</name>
    <name type="common">Bagworm moth</name>
    <name type="synonym">Eumeta japonica</name>
    <dbReference type="NCBI Taxonomy" id="151549"/>
    <lineage>
        <taxon>Eukaryota</taxon>
        <taxon>Metazoa</taxon>
        <taxon>Ecdysozoa</taxon>
        <taxon>Arthropoda</taxon>
        <taxon>Hexapoda</taxon>
        <taxon>Insecta</taxon>
        <taxon>Pterygota</taxon>
        <taxon>Neoptera</taxon>
        <taxon>Endopterygota</taxon>
        <taxon>Lepidoptera</taxon>
        <taxon>Glossata</taxon>
        <taxon>Ditrysia</taxon>
        <taxon>Tineoidea</taxon>
        <taxon>Psychidae</taxon>
        <taxon>Oiketicinae</taxon>
        <taxon>Eumeta</taxon>
    </lineage>
</organism>
<keyword evidence="10" id="KW-0812">Transmembrane</keyword>
<keyword evidence="10" id="KW-1133">Transmembrane helix</keyword>
<dbReference type="GO" id="GO:0042575">
    <property type="term" value="C:DNA polymerase complex"/>
    <property type="evidence" value="ECO:0007669"/>
    <property type="project" value="UniProtKB-ARBA"/>
</dbReference>
<dbReference type="InterPro" id="IPR000477">
    <property type="entry name" value="RT_dom"/>
</dbReference>
<keyword evidence="8" id="KW-0695">RNA-directed DNA polymerase</keyword>
<dbReference type="FunFam" id="3.30.70.270:FF:000020">
    <property type="entry name" value="Transposon Tf2-6 polyprotein-like Protein"/>
    <property type="match status" value="1"/>
</dbReference>
<keyword evidence="3" id="KW-0808">Transferase</keyword>
<evidence type="ECO:0000256" key="9">
    <source>
        <dbReference type="SAM" id="MobiDB-lite"/>
    </source>
</evidence>
<dbReference type="InterPro" id="IPR012337">
    <property type="entry name" value="RNaseH-like_sf"/>
</dbReference>
<keyword evidence="13" id="KW-1185">Reference proteome</keyword>
<sequence>MQINVTYKLWSTSNQLSQGTSTVDEFYSTVNHQLSLIINKLKTESYSEETIKALVGTYRNSLYGKTHRPGPSGPPKSFHMRSGWQNQSSRPRTWQNYNNNSNFQTERYHDYNRPALPPRYPAIKHEPMDVDRTIQSRRVNYINHPRAAEKRGALEMNTNSKQPRLYHVETFSGDDQITENGLEENTSQNETQGDEYVPEVRTRIEDLVNKYMPLFGPLDGSELASTNVRADIRTSTEEPIYTKSYPYPVCMREEVERQINELLSEGVIRPSKSPYNSPIWVVPKKPKPNGEKQYRMVVDFKRLNAVTIADTYPIPDITSTLASLGKAKFFTTIDLTSGFHQIAMNPKDIPKTAFSTANGKYEFLRLPFGLKNAPAIFQRMIDDVLREYIGKICFVYIDDIIVIGENMDNHLKNIDIIFARLREANLKVNLDKTHFMKTEVEFLGYIVGAEGIKPDPAKVKSIENLLPPTNLKELKSFLGMTSYYRRFIRDYAKIAKPLTNLTRGEHAQIKASQSKKVPITLNDESMKSFDKLKSMLTTAELLSFPDFEKPFNLTTDASNTALGAVLSQGEIGKDKPIAYISRSLNKTEENYATNEKEMLAIVWALDNLRNYLYGAKKIRIYTDHQPLTFALGNRNFNAKLKRWKARIEEYNHELIYKPGKSNHVADALSRLKILSNHLYHSSTDTASEGMATNSDDTLTASEGQENDDLSSAATAHSAEQDGSDLIPYVEVPINVFRNQIVIGIGMDMSAIEEPHRGFTRHFASSKDWSKEQLTTLLKEKLRPNIVNGLKAPESLLGDLQEIYIDNFSRYKIRMTQKLVTDITSKERQCEIIETEHKRAHRNARENGEQILEQFYFPHMRASIRKYVAGCDVCNKCKYDRKPSQIQRQQTPDPKYPCEILHMDIMEIQGQKFITCIDKFTKFAKFFSIKDRSLLTITNGVLSPLIEAFIKSLGIKLYLTPTQRSEVNGQVERLHSTIIEVYRKHMFVIMYFKFLLVAFNLIAFVNSLQIYQYKTSLVSLKVGNGWIVDGNFKLIHVINLEEYQEMASNISSLILKTVPPSKNKEFILHHMSQMRERLDELTNVKRRSQRSINWIGSAWKWVAGNPDATDWNSILKSQENIIVNNNEQYKINKELQRTTNQAVRKINEIISRINNITSGKDYTLLEQTTINEVIILKDEINEIVRACQLAKNGIVNTNLLNQSEINRIIDELETLPYNNAIEAVEYGTPSIYTNGSSLLYILSIPKLGKSFYNLLLIRAVITEGKQIELPFEKVLVNEDEIYGIKSDCL</sequence>
<dbReference type="InterPro" id="IPR009882">
    <property type="entry name" value="Gypsy"/>
</dbReference>
<protein>
    <recommendedName>
        <fullName evidence="1">RNA-directed DNA polymerase</fullName>
        <ecNumber evidence="1">2.7.7.49</ecNumber>
    </recommendedName>
</protein>
<dbReference type="CDD" id="cd01647">
    <property type="entry name" value="RT_LTR"/>
    <property type="match status" value="1"/>
</dbReference>
<dbReference type="Pfam" id="PF07253">
    <property type="entry name" value="Gypsy"/>
    <property type="match status" value="1"/>
</dbReference>
<keyword evidence="4" id="KW-0548">Nucleotidyltransferase</keyword>
<evidence type="ECO:0000256" key="10">
    <source>
        <dbReference type="SAM" id="Phobius"/>
    </source>
</evidence>
<keyword evidence="10" id="KW-0472">Membrane</keyword>
<dbReference type="Pfam" id="PF00078">
    <property type="entry name" value="RVT_1"/>
    <property type="match status" value="1"/>
</dbReference>
<dbReference type="SUPFAM" id="SSF56672">
    <property type="entry name" value="DNA/RNA polymerases"/>
    <property type="match status" value="1"/>
</dbReference>
<dbReference type="InterPro" id="IPR041373">
    <property type="entry name" value="RT_RNaseH"/>
</dbReference>
<feature type="compositionally biased region" description="Polar residues" evidence="9">
    <location>
        <begin position="83"/>
        <end position="105"/>
    </location>
</feature>
<dbReference type="PANTHER" id="PTHR37984:SF5">
    <property type="entry name" value="PROTEIN NYNRIN-LIKE"/>
    <property type="match status" value="1"/>
</dbReference>
<dbReference type="Pfam" id="PF17921">
    <property type="entry name" value="Integrase_H2C2"/>
    <property type="match status" value="1"/>
</dbReference>
<reference evidence="12 13" key="1">
    <citation type="journal article" date="2019" name="Commun. Biol.">
        <title>The bagworm genome reveals a unique fibroin gene that provides high tensile strength.</title>
        <authorList>
            <person name="Kono N."/>
            <person name="Nakamura H."/>
            <person name="Ohtoshi R."/>
            <person name="Tomita M."/>
            <person name="Numata K."/>
            <person name="Arakawa K."/>
        </authorList>
    </citation>
    <scope>NUCLEOTIDE SEQUENCE [LARGE SCALE GENOMIC DNA]</scope>
</reference>
<keyword evidence="7" id="KW-0378">Hydrolase</keyword>
<evidence type="ECO:0000313" key="12">
    <source>
        <dbReference type="EMBL" id="GBP04672.1"/>
    </source>
</evidence>
<feature type="transmembrane region" description="Helical" evidence="10">
    <location>
        <begin position="985"/>
        <end position="1004"/>
    </location>
</feature>
<dbReference type="Pfam" id="PF17917">
    <property type="entry name" value="RT_RNaseH"/>
    <property type="match status" value="1"/>
</dbReference>
<keyword evidence="6" id="KW-0255">Endonuclease</keyword>
<dbReference type="Gene3D" id="3.30.70.270">
    <property type="match status" value="2"/>
</dbReference>
<evidence type="ECO:0000256" key="1">
    <source>
        <dbReference type="ARBA" id="ARBA00012493"/>
    </source>
</evidence>
<feature type="region of interest" description="Disordered" evidence="9">
    <location>
        <begin position="64"/>
        <end position="107"/>
    </location>
</feature>
<dbReference type="Gene3D" id="3.30.420.10">
    <property type="entry name" value="Ribonuclease H-like superfamily/Ribonuclease H"/>
    <property type="match status" value="1"/>
</dbReference>
<keyword evidence="2" id="KW-0645">Protease</keyword>
<dbReference type="InterPro" id="IPR036397">
    <property type="entry name" value="RNaseH_sf"/>
</dbReference>
<feature type="domain" description="Reverse transcriptase" evidence="11">
    <location>
        <begin position="263"/>
        <end position="447"/>
    </location>
</feature>
<evidence type="ECO:0000259" key="11">
    <source>
        <dbReference type="PROSITE" id="PS50878"/>
    </source>
</evidence>
<evidence type="ECO:0000256" key="3">
    <source>
        <dbReference type="ARBA" id="ARBA00022679"/>
    </source>
</evidence>